<evidence type="ECO:0000256" key="1">
    <source>
        <dbReference type="ARBA" id="ARBA00001974"/>
    </source>
</evidence>
<organism evidence="8 9">
    <name type="scientific">Rhizodiscina lignyota</name>
    <dbReference type="NCBI Taxonomy" id="1504668"/>
    <lineage>
        <taxon>Eukaryota</taxon>
        <taxon>Fungi</taxon>
        <taxon>Dikarya</taxon>
        <taxon>Ascomycota</taxon>
        <taxon>Pezizomycotina</taxon>
        <taxon>Dothideomycetes</taxon>
        <taxon>Pleosporomycetidae</taxon>
        <taxon>Aulographales</taxon>
        <taxon>Rhizodiscinaceae</taxon>
        <taxon>Rhizodiscina</taxon>
    </lineage>
</organism>
<evidence type="ECO:0000256" key="5">
    <source>
        <dbReference type="SAM" id="MobiDB-lite"/>
    </source>
</evidence>
<sequence>MPPAGRHTILGTTEPGGPSRSQSKLDPKDYSQTHNRFPRISKPVELLRHTYDVVVIGSGYGGGVAASRMSRAGQSVCVLERGKERWPGEYPSMLAEAAPEISISGLFAPNDKPGRQVSIGDPTKLYQLVVGEGQNAFVASGLGGTSLLNANVFLEADPGTMSLPEWPEELRKKGALDVYYERAKSMLQPEPYPEDFPPLPKLELLREQAKLLGEESNFKRVPQTTRFENGPNNVGVQMQGSNLTGMDSTGVNDGSKSSTLVNYLSDAWNWGAEIFCECEVRYLKKHPTEEGYLVYFAWHGAKRGMFKDNIHHDLMWIHARKFVFLGAGALGTTEILLRSKALGMRMSDRIGRDMSGNGDILAFGYDTDYEVNGMGKSFPDPYRPIGPTITGVIDCRDQPNPLDGYVIEEGAITQPLVPVLQYMLEAMPGKIYPRNYGLAQWLRHFISRQKSRLSNYAASGSLERTQTYLIMSHDSNQAIMTLENDKTAIRWEGVGRSDHVEFLNGQLAKMTNGVGGTYINSPFYAALGQQEITVHAIGGASISYDETGDNGATDSSGRLFQGNGVSVYDGIVIADGAAVPTALGVNPFATITALAEKFVEDAARRNHLDIDYKTANGVLDLFGRPAHPIPTPKELRHAENLIYNSINSSAEGIEFTEVMSGYINCEDDVKDFQIASDAAQAAGSTARFFLSCHAWNTDSLLDLDAHPAMLTGSFTCAALPGSPFMVLRGDFGLFTKDLRTPDTTNLTYEFDMISTHGEVIHFSGYKLVDRSLAFNPWATWKATSTLYVTLTKAELVIGKGMLNIQIPNFISELATFQSYGSSKLSQWSSTGKFLSFFTEQVFNKFFGSLGSVQWPSTTFIGYKTNKMPPNETIKIKAVDDIVSTLLRWLPNNPAASSPKLLFIPGASVDHQIFALPTIGRNAVEFFQSAGFEVFCVTHRVGKTPNAQRQYTTYDARLDIQAAFKAIHQLQNSVDPIYVIAHCAGSVALSAGLLDGTIPSKWLKGLTASQVFFNPIFGTVNKLKALMPIPMTKLYQMVAGKWFSCISTQHDSLIQRLLNQIVRLYPVGATREICSSVVCHRSELVFGRLWSHKMLNDATHSNLSKFLGGTTMHSLEHLMYMGTHGFVTNNNNENLVTAQNLERLQGLKILFISGSENVVYKPEATDKSFTTLTHKFGQGGYELQVFEGYGHLDCWMGKDADKDIYPTVLRHTTKCMGM</sequence>
<evidence type="ECO:0000256" key="3">
    <source>
        <dbReference type="ARBA" id="ARBA00022827"/>
    </source>
</evidence>
<dbReference type="InterPro" id="IPR036188">
    <property type="entry name" value="FAD/NAD-bd_sf"/>
</dbReference>
<dbReference type="InterPro" id="IPR000172">
    <property type="entry name" value="GMC_OxRdtase_N"/>
</dbReference>
<dbReference type="Pfam" id="PF00890">
    <property type="entry name" value="FAD_binding_2"/>
    <property type="match status" value="1"/>
</dbReference>
<evidence type="ECO:0000256" key="2">
    <source>
        <dbReference type="ARBA" id="ARBA00022630"/>
    </source>
</evidence>
<comment type="cofactor">
    <cofactor evidence="1">
        <name>FAD</name>
        <dbReference type="ChEBI" id="CHEBI:57692"/>
    </cofactor>
</comment>
<dbReference type="OrthoDB" id="9974421at2759"/>
<reference evidence="8" key="1">
    <citation type="journal article" date="2020" name="Stud. Mycol.">
        <title>101 Dothideomycetes genomes: a test case for predicting lifestyles and emergence of pathogens.</title>
        <authorList>
            <person name="Haridas S."/>
            <person name="Albert R."/>
            <person name="Binder M."/>
            <person name="Bloem J."/>
            <person name="Labutti K."/>
            <person name="Salamov A."/>
            <person name="Andreopoulos B."/>
            <person name="Baker S."/>
            <person name="Barry K."/>
            <person name="Bills G."/>
            <person name="Bluhm B."/>
            <person name="Cannon C."/>
            <person name="Castanera R."/>
            <person name="Culley D."/>
            <person name="Daum C."/>
            <person name="Ezra D."/>
            <person name="Gonzalez J."/>
            <person name="Henrissat B."/>
            <person name="Kuo A."/>
            <person name="Liang C."/>
            <person name="Lipzen A."/>
            <person name="Lutzoni F."/>
            <person name="Magnuson J."/>
            <person name="Mondo S."/>
            <person name="Nolan M."/>
            <person name="Ohm R."/>
            <person name="Pangilinan J."/>
            <person name="Park H.-J."/>
            <person name="Ramirez L."/>
            <person name="Alfaro M."/>
            <person name="Sun H."/>
            <person name="Tritt A."/>
            <person name="Yoshinaga Y."/>
            <person name="Zwiers L.-H."/>
            <person name="Turgeon B."/>
            <person name="Goodwin S."/>
            <person name="Spatafora J."/>
            <person name="Crous P."/>
            <person name="Grigoriev I."/>
        </authorList>
    </citation>
    <scope>NUCLEOTIDE SEQUENCE</scope>
    <source>
        <strain evidence="8">CBS 133067</strain>
    </source>
</reference>
<evidence type="ECO:0000259" key="7">
    <source>
        <dbReference type="Pfam" id="PF00890"/>
    </source>
</evidence>
<keyword evidence="4" id="KW-0560">Oxidoreductase</keyword>
<accession>A0A9P4MAH8</accession>
<feature type="domain" description="Glucose-methanol-choline oxidoreductase N-terminal" evidence="6">
    <location>
        <begin position="119"/>
        <end position="353"/>
    </location>
</feature>
<protein>
    <submittedName>
        <fullName evidence="8">Cholesterol oxidase</fullName>
    </submittedName>
</protein>
<gene>
    <name evidence="8" type="ORF">NA57DRAFT_62758</name>
</gene>
<name>A0A9P4MAH8_9PEZI</name>
<evidence type="ECO:0000259" key="6">
    <source>
        <dbReference type="Pfam" id="PF00732"/>
    </source>
</evidence>
<keyword evidence="3" id="KW-0274">FAD</keyword>
<evidence type="ECO:0000313" key="8">
    <source>
        <dbReference type="EMBL" id="KAF2103993.1"/>
    </source>
</evidence>
<feature type="region of interest" description="Disordered" evidence="5">
    <location>
        <begin position="1"/>
        <end position="37"/>
    </location>
</feature>
<dbReference type="Proteomes" id="UP000799772">
    <property type="component" value="Unassembled WGS sequence"/>
</dbReference>
<dbReference type="Gene3D" id="3.40.50.1820">
    <property type="entry name" value="alpha/beta hydrolase"/>
    <property type="match status" value="1"/>
</dbReference>
<evidence type="ECO:0000313" key="9">
    <source>
        <dbReference type="Proteomes" id="UP000799772"/>
    </source>
</evidence>
<dbReference type="Gene3D" id="3.50.50.60">
    <property type="entry name" value="FAD/NAD(P)-binding domain"/>
    <property type="match status" value="3"/>
</dbReference>
<dbReference type="GO" id="GO:0016614">
    <property type="term" value="F:oxidoreductase activity, acting on CH-OH group of donors"/>
    <property type="evidence" value="ECO:0007669"/>
    <property type="project" value="InterPro"/>
</dbReference>
<dbReference type="Gene3D" id="3.30.410.10">
    <property type="entry name" value="Cholesterol Oxidase, domain 2"/>
    <property type="match status" value="1"/>
</dbReference>
<dbReference type="PANTHER" id="PTHR47470">
    <property type="entry name" value="CHOLESTEROL OXIDASE"/>
    <property type="match status" value="1"/>
</dbReference>
<dbReference type="Pfam" id="PF00732">
    <property type="entry name" value="GMC_oxred_N"/>
    <property type="match status" value="1"/>
</dbReference>
<keyword evidence="9" id="KW-1185">Reference proteome</keyword>
<proteinExistence type="predicted"/>
<dbReference type="InterPro" id="IPR029058">
    <property type="entry name" value="AB_hydrolase_fold"/>
</dbReference>
<evidence type="ECO:0000256" key="4">
    <source>
        <dbReference type="ARBA" id="ARBA00023002"/>
    </source>
</evidence>
<dbReference type="SUPFAM" id="SSF51905">
    <property type="entry name" value="FAD/NAD(P)-binding domain"/>
    <property type="match status" value="1"/>
</dbReference>
<dbReference type="PANTHER" id="PTHR47470:SF1">
    <property type="entry name" value="FAD-DEPENDENT OXIDOREDUCTASE 2 FAD BINDING DOMAIN-CONTAINING PROTEIN"/>
    <property type="match status" value="1"/>
</dbReference>
<dbReference type="AlphaFoldDB" id="A0A9P4MAH8"/>
<feature type="domain" description="FAD-dependent oxidoreductase 2 FAD-binding" evidence="7">
    <location>
        <begin position="52"/>
        <end position="84"/>
    </location>
</feature>
<dbReference type="InterPro" id="IPR003953">
    <property type="entry name" value="FAD-dep_OxRdtase_2_FAD-bd"/>
</dbReference>
<dbReference type="EMBL" id="ML978121">
    <property type="protein sequence ID" value="KAF2103993.1"/>
    <property type="molecule type" value="Genomic_DNA"/>
</dbReference>
<dbReference type="GO" id="GO:0050660">
    <property type="term" value="F:flavin adenine dinucleotide binding"/>
    <property type="evidence" value="ECO:0007669"/>
    <property type="project" value="InterPro"/>
</dbReference>
<dbReference type="SUPFAM" id="SSF53474">
    <property type="entry name" value="alpha/beta-Hydrolases"/>
    <property type="match status" value="1"/>
</dbReference>
<dbReference type="InterPro" id="IPR052542">
    <property type="entry name" value="Cholesterol_Oxidase"/>
</dbReference>
<keyword evidence="2" id="KW-0285">Flavoprotein</keyword>
<comment type="caution">
    <text evidence="8">The sequence shown here is derived from an EMBL/GenBank/DDBJ whole genome shotgun (WGS) entry which is preliminary data.</text>
</comment>